<organism evidence="2 3">
    <name type="scientific">Streptococcus suis</name>
    <dbReference type="NCBI Taxonomy" id="1307"/>
    <lineage>
        <taxon>Bacteria</taxon>
        <taxon>Bacillati</taxon>
        <taxon>Bacillota</taxon>
        <taxon>Bacilli</taxon>
        <taxon>Lactobacillales</taxon>
        <taxon>Streptococcaceae</taxon>
        <taxon>Streptococcus</taxon>
    </lineage>
</organism>
<feature type="transmembrane region" description="Helical" evidence="1">
    <location>
        <begin position="246"/>
        <end position="265"/>
    </location>
</feature>
<gene>
    <name evidence="2" type="ORF">ERS132394_01383</name>
</gene>
<dbReference type="Proteomes" id="UP000072618">
    <property type="component" value="Unassembled WGS sequence"/>
</dbReference>
<evidence type="ECO:0000313" key="3">
    <source>
        <dbReference type="Proteomes" id="UP000072618"/>
    </source>
</evidence>
<keyword evidence="1" id="KW-1133">Transmembrane helix</keyword>
<feature type="transmembrane region" description="Helical" evidence="1">
    <location>
        <begin position="147"/>
        <end position="165"/>
    </location>
</feature>
<accession>A0A0Z8FBD4</accession>
<evidence type="ECO:0000313" key="2">
    <source>
        <dbReference type="EMBL" id="CYU77302.1"/>
    </source>
</evidence>
<keyword evidence="1" id="KW-0472">Membrane</keyword>
<name>A0A0Z8FBD4_STRSU</name>
<protein>
    <submittedName>
        <fullName evidence="2">Membrane protein</fullName>
    </submittedName>
</protein>
<feature type="transmembrane region" description="Helical" evidence="1">
    <location>
        <begin position="218"/>
        <end position="240"/>
    </location>
</feature>
<keyword evidence="1" id="KW-0812">Transmembrane</keyword>
<feature type="transmembrane region" description="Helical" evidence="1">
    <location>
        <begin position="113"/>
        <end position="132"/>
    </location>
</feature>
<dbReference type="RefSeq" id="WP_044672765.1">
    <property type="nucleotide sequence ID" value="NZ_CEFF01000046.1"/>
</dbReference>
<sequence>MKKETFQDKLIKRFYGIAGPLDEFRQKEAFRLGNTCFILLFWGTMALTLLAIALYKRFPQVVAYGYPTALFLSTLSASMYMTSKMRHSQVDSLDVEELTTKEQKQLKGASFKFALYFTTVMYIWTVVFEAWMEGLNPLDHLFDLRKFLAACLGGIFTGIALEIMLRKRMKKAEQLTVSSAIAKEEPKWIKNMIRHFYGIRGPLDEYRRAEADAIGGQAFIYYFYFLALGNAIAYFLAYRYPLEVAAYYPMIIAFFSIILIGIVNMRTLHADLPQYDSDELSPEERQGRSLNPILWGLGVALLSTIFAGVADLFSLNLPLTASILHTKSLLFGGTMGIFASIALSAFAYLHKLEAETTKKK</sequence>
<evidence type="ECO:0000256" key="1">
    <source>
        <dbReference type="SAM" id="Phobius"/>
    </source>
</evidence>
<reference evidence="2 3" key="1">
    <citation type="submission" date="2016-02" db="EMBL/GenBank/DDBJ databases">
        <authorList>
            <consortium name="Pathogen Informatics"/>
        </authorList>
    </citation>
    <scope>NUCLEOTIDE SEQUENCE [LARGE SCALE GENOMIC DNA]</scope>
    <source>
        <strain evidence="2 3">LSS32</strain>
    </source>
</reference>
<proteinExistence type="predicted"/>
<feature type="transmembrane region" description="Helical" evidence="1">
    <location>
        <begin position="329"/>
        <end position="349"/>
    </location>
</feature>
<dbReference type="AlphaFoldDB" id="A0A0Z8FBD4"/>
<feature type="transmembrane region" description="Helical" evidence="1">
    <location>
        <begin position="35"/>
        <end position="55"/>
    </location>
</feature>
<dbReference type="InterPro" id="IPR021697">
    <property type="entry name" value="DUF3278"/>
</dbReference>
<dbReference type="EMBL" id="FIGJ01000015">
    <property type="protein sequence ID" value="CYU77302.1"/>
    <property type="molecule type" value="Genomic_DNA"/>
</dbReference>
<dbReference type="Pfam" id="PF11683">
    <property type="entry name" value="DUF3278"/>
    <property type="match status" value="2"/>
</dbReference>
<feature type="transmembrane region" description="Helical" evidence="1">
    <location>
        <begin position="61"/>
        <end position="81"/>
    </location>
</feature>
<feature type="transmembrane region" description="Helical" evidence="1">
    <location>
        <begin position="293"/>
        <end position="317"/>
    </location>
</feature>